<protein>
    <submittedName>
        <fullName evidence="6">Cathepsin E</fullName>
    </submittedName>
</protein>
<accession>A0A1Q9DD87</accession>
<dbReference type="Gene3D" id="1.25.40.10">
    <property type="entry name" value="Tetratricopeptide repeat domain"/>
    <property type="match status" value="4"/>
</dbReference>
<organism evidence="6 7">
    <name type="scientific">Symbiodinium microadriaticum</name>
    <name type="common">Dinoflagellate</name>
    <name type="synonym">Zooxanthella microadriatica</name>
    <dbReference type="NCBI Taxonomy" id="2951"/>
    <lineage>
        <taxon>Eukaryota</taxon>
        <taxon>Sar</taxon>
        <taxon>Alveolata</taxon>
        <taxon>Dinophyceae</taxon>
        <taxon>Suessiales</taxon>
        <taxon>Symbiodiniaceae</taxon>
        <taxon>Symbiodinium</taxon>
    </lineage>
</organism>
<feature type="compositionally biased region" description="Low complexity" evidence="4">
    <location>
        <begin position="981"/>
        <end position="993"/>
    </location>
</feature>
<dbReference type="Gene3D" id="2.40.70.10">
    <property type="entry name" value="Acid Proteases"/>
    <property type="match status" value="2"/>
</dbReference>
<dbReference type="Pfam" id="PF01535">
    <property type="entry name" value="PPR"/>
    <property type="match status" value="1"/>
</dbReference>
<evidence type="ECO:0000256" key="3">
    <source>
        <dbReference type="PROSITE-ProRule" id="PRU00708"/>
    </source>
</evidence>
<keyword evidence="7" id="KW-1185">Reference proteome</keyword>
<dbReference type="AlphaFoldDB" id="A0A1Q9DD87"/>
<keyword evidence="2" id="KW-0677">Repeat</keyword>
<comment type="similarity">
    <text evidence="1">Belongs to the peptidase A1 family.</text>
</comment>
<evidence type="ECO:0000256" key="2">
    <source>
        <dbReference type="ARBA" id="ARBA00022737"/>
    </source>
</evidence>
<dbReference type="Pfam" id="PF00026">
    <property type="entry name" value="Asp"/>
    <property type="match status" value="1"/>
</dbReference>
<proteinExistence type="inferred from homology"/>
<dbReference type="InterPro" id="IPR033121">
    <property type="entry name" value="PEPTIDASE_A1"/>
</dbReference>
<dbReference type="InterPro" id="IPR001461">
    <property type="entry name" value="Aspartic_peptidase_A1"/>
</dbReference>
<dbReference type="GO" id="GO:0004190">
    <property type="term" value="F:aspartic-type endopeptidase activity"/>
    <property type="evidence" value="ECO:0007669"/>
    <property type="project" value="InterPro"/>
</dbReference>
<dbReference type="InterPro" id="IPR021109">
    <property type="entry name" value="Peptidase_aspartic_dom_sf"/>
</dbReference>
<feature type="domain" description="Peptidase A1" evidence="5">
    <location>
        <begin position="615"/>
        <end position="973"/>
    </location>
</feature>
<dbReference type="CDD" id="cd05471">
    <property type="entry name" value="pepsin_like"/>
    <property type="match status" value="1"/>
</dbReference>
<evidence type="ECO:0000313" key="7">
    <source>
        <dbReference type="Proteomes" id="UP000186817"/>
    </source>
</evidence>
<gene>
    <name evidence="6" type="primary">Ctse</name>
    <name evidence="6" type="ORF">AK812_SmicGene24988</name>
</gene>
<sequence length="1009" mass="109839">MQEVYAGDAREDAIKSVIELTCKSRLGGTVALRKLAQDANPSIVDRVLQGVKKRLAETDVILQSVLIVACAERGDWQRAISSLRTMRIDALEPDDVSHSCVVQVSGTAGFWEVAETVLERGNTKRTSRSLQAAVGLYDGDRWAMALTCLMEALLQGVRPGLGCHNAAIAASRSRWTLPLHLLAALPLAEVKPDLVSCNSAIADAISARQAASAWRAALRLLLHSIDLGLQLRQLSFCASISICGKAGCWKQAVGLLGCALRSQLSADKKMITSTILAVQIQWELALRLWAMMIRNRFLRPDALCLNCVVAACAKGKSWHVAVHCLHEALSMCLRVDEMSFNIAAGACNDGGEWELGLAILSSMASYGVNLSLVSWNTAIASCQLCGDWQLSLSSLQAMQDHTVRPDAVSFASAICCCAGKQWRRALRLWNLLDGLTSPNLVCMNSFISACEKGSNWKHAIETLWTMPAYAQTPDDASYNAAITACQQRLAWQLVLWTFNHMDKSLRDEVTYNAVIVAAKATDDWEQVLELLRQMSMSRIQPFAMSHEAAVSICLDRAQGVAARTLLEDVFARILQSTMQVMFAGDGCPVAENPGHFQFELVLSGRDPYVLNLRQFPAPRRQAQAGCVIVASFEQFTNYSWSMSGHLILPSSSCFSSACAKHRRYNRTASQTAVDIEYDGTKLRADATERDQVAIAFGTGEVQGEFVSEDVCLNVNAAMAGGAAKTDGCVNLRVVVASKMTEDPFSHFDFDGVLGLGLESLALSPEFSFFGQMLAQNPGMQPRFSVFLAQNEGVDSMISFGGHEEKFASSDIQWAPVAMTELGYWQVELKSVKVGNQVLEECADGSCRAILDTGTSLLGVPRQAVRAMHRMLARPVAEDISNQGGIDCRRLPGSKLEFQLSDAVVSLQPEDYSRPSPFNMTIPNQDKWRLFCRSLLLPVDMAAPLGPKVFIWGEPMLRRYYTIYDLANKRIGFSLARQPSGKASSPPIGAPPAGTLVSGAPLSPAGEVVG</sequence>
<dbReference type="SUPFAM" id="SSF50630">
    <property type="entry name" value="Acid proteases"/>
    <property type="match status" value="1"/>
</dbReference>
<dbReference type="InterPro" id="IPR034164">
    <property type="entry name" value="Pepsin-like_dom"/>
</dbReference>
<dbReference type="GO" id="GO:0006508">
    <property type="term" value="P:proteolysis"/>
    <property type="evidence" value="ECO:0007669"/>
    <property type="project" value="InterPro"/>
</dbReference>
<evidence type="ECO:0000259" key="5">
    <source>
        <dbReference type="PROSITE" id="PS51767"/>
    </source>
</evidence>
<dbReference type="PANTHER" id="PTHR47447:SF17">
    <property type="entry name" value="OS12G0638900 PROTEIN"/>
    <property type="match status" value="1"/>
</dbReference>
<reference evidence="6 7" key="1">
    <citation type="submission" date="2016-02" db="EMBL/GenBank/DDBJ databases">
        <title>Genome analysis of coral dinoflagellate symbionts highlights evolutionary adaptations to a symbiotic lifestyle.</title>
        <authorList>
            <person name="Aranda M."/>
            <person name="Li Y."/>
            <person name="Liew Y.J."/>
            <person name="Baumgarten S."/>
            <person name="Simakov O."/>
            <person name="Wilson M."/>
            <person name="Piel J."/>
            <person name="Ashoor H."/>
            <person name="Bougouffa S."/>
            <person name="Bajic V.B."/>
            <person name="Ryu T."/>
            <person name="Ravasi T."/>
            <person name="Bayer T."/>
            <person name="Micklem G."/>
            <person name="Kim H."/>
            <person name="Bhak J."/>
            <person name="Lajeunesse T.C."/>
            <person name="Voolstra C.R."/>
        </authorList>
    </citation>
    <scope>NUCLEOTIDE SEQUENCE [LARGE SCALE GENOMIC DNA]</scope>
    <source>
        <strain evidence="6 7">CCMP2467</strain>
    </source>
</reference>
<dbReference type="EMBL" id="LSRX01000594">
    <property type="protein sequence ID" value="OLP93148.1"/>
    <property type="molecule type" value="Genomic_DNA"/>
</dbReference>
<dbReference type="Proteomes" id="UP000186817">
    <property type="component" value="Unassembled WGS sequence"/>
</dbReference>
<evidence type="ECO:0000313" key="6">
    <source>
        <dbReference type="EMBL" id="OLP93148.1"/>
    </source>
</evidence>
<dbReference type="PRINTS" id="PR00792">
    <property type="entry name" value="PEPSIN"/>
</dbReference>
<evidence type="ECO:0000256" key="4">
    <source>
        <dbReference type="SAM" id="MobiDB-lite"/>
    </source>
</evidence>
<dbReference type="PROSITE" id="PS51375">
    <property type="entry name" value="PPR"/>
    <property type="match status" value="1"/>
</dbReference>
<dbReference type="OrthoDB" id="185373at2759"/>
<dbReference type="InterPro" id="IPR002885">
    <property type="entry name" value="PPR_rpt"/>
</dbReference>
<name>A0A1Q9DD87_SYMMI</name>
<feature type="region of interest" description="Disordered" evidence="4">
    <location>
        <begin position="981"/>
        <end position="1009"/>
    </location>
</feature>
<dbReference type="InterPro" id="IPR011990">
    <property type="entry name" value="TPR-like_helical_dom_sf"/>
</dbReference>
<evidence type="ECO:0000256" key="1">
    <source>
        <dbReference type="ARBA" id="ARBA00007447"/>
    </source>
</evidence>
<dbReference type="PROSITE" id="PS51767">
    <property type="entry name" value="PEPTIDASE_A1"/>
    <property type="match status" value="1"/>
</dbReference>
<comment type="caution">
    <text evidence="6">The sequence shown here is derived from an EMBL/GenBank/DDBJ whole genome shotgun (WGS) entry which is preliminary data.</text>
</comment>
<feature type="repeat" description="PPR" evidence="3">
    <location>
        <begin position="507"/>
        <end position="541"/>
    </location>
</feature>
<dbReference type="PANTHER" id="PTHR47447">
    <property type="entry name" value="OS03G0856100 PROTEIN"/>
    <property type="match status" value="1"/>
</dbReference>